<feature type="domain" description="Yeast cell wall synthesis Kre9/Knh1 C-terminal" evidence="3">
    <location>
        <begin position="206"/>
        <end position="285"/>
    </location>
</feature>
<dbReference type="InterPro" id="IPR008659">
    <property type="entry name" value="Kre9/Knh1_C"/>
</dbReference>
<organism evidence="5 6">
    <name type="scientific">Aureobasidium pullulans</name>
    <name type="common">Black yeast</name>
    <name type="synonym">Pullularia pullulans</name>
    <dbReference type="NCBI Taxonomy" id="5580"/>
    <lineage>
        <taxon>Eukaryota</taxon>
        <taxon>Fungi</taxon>
        <taxon>Dikarya</taxon>
        <taxon>Ascomycota</taxon>
        <taxon>Pezizomycotina</taxon>
        <taxon>Dothideomycetes</taxon>
        <taxon>Dothideomycetidae</taxon>
        <taxon>Dothideales</taxon>
        <taxon>Saccotheciaceae</taxon>
        <taxon>Aureobasidium</taxon>
    </lineage>
</organism>
<dbReference type="Pfam" id="PF05390">
    <property type="entry name" value="Kre9_KNH1_C"/>
    <property type="match status" value="1"/>
</dbReference>
<reference evidence="5 6" key="1">
    <citation type="submission" date="2018-10" db="EMBL/GenBank/DDBJ databases">
        <title>Fifty Aureobasidium pullulans genomes reveal a recombining polyextremotolerant generalist.</title>
        <authorList>
            <person name="Gostincar C."/>
            <person name="Turk M."/>
            <person name="Zajc J."/>
            <person name="Gunde-Cimerman N."/>
        </authorList>
    </citation>
    <scope>NUCLEOTIDE SEQUENCE [LARGE SCALE GENOMIC DNA]</scope>
    <source>
        <strain evidence="5 6">EXF-10507</strain>
    </source>
</reference>
<dbReference type="InterPro" id="IPR018466">
    <property type="entry name" value="Kre9/Knh1-like_N"/>
</dbReference>
<dbReference type="PANTHER" id="PTHR28154:SF1">
    <property type="entry name" value="CELL WALL SYNTHESIS PROTEIN KNH1-RELATED"/>
    <property type="match status" value="1"/>
</dbReference>
<evidence type="ECO:0000259" key="4">
    <source>
        <dbReference type="Pfam" id="PF10342"/>
    </source>
</evidence>
<dbReference type="GO" id="GO:0006078">
    <property type="term" value="P:(1-&gt;6)-beta-D-glucan biosynthetic process"/>
    <property type="evidence" value="ECO:0007669"/>
    <property type="project" value="InterPro"/>
</dbReference>
<dbReference type="EMBL" id="QZAR01000030">
    <property type="protein sequence ID" value="THW92962.1"/>
    <property type="molecule type" value="Genomic_DNA"/>
</dbReference>
<dbReference type="GO" id="GO:0042546">
    <property type="term" value="P:cell wall biogenesis"/>
    <property type="evidence" value="ECO:0007669"/>
    <property type="project" value="InterPro"/>
</dbReference>
<dbReference type="AlphaFoldDB" id="A0A4S9BHV7"/>
<evidence type="ECO:0000313" key="6">
    <source>
        <dbReference type="Proteomes" id="UP000304928"/>
    </source>
</evidence>
<sequence length="297" mass="30844">MAFTADCPPRRAPQHRASKKRNTQYTIHNTQTMRFQVLTALATLAATAFADVEFTSPAAGVQIPGGTAMTITWTDDGTSPTIDQFSAYTLNLMAGGATSASVAVAATIKTNVAYVGTTGTITFTVPLTAGKTSTNGYFLQMVSVGVDGGQDIVYSKRFGLTGMTGTFSAAQIAGITAVGSSTAAGLPAAHNLAAAAATGAAAIGGEMYTVPYHLQTGLIKYAPIQPMPGTKITAKTPSMMNPSTSFTIFKTYAPPATITYTATESQTFTASSRENPASAATQPTAADMKKYLNRWKD</sequence>
<dbReference type="PANTHER" id="PTHR28154">
    <property type="entry name" value="CELL WALL SYNTHESIS PROTEIN KNH1-RELATED"/>
    <property type="match status" value="1"/>
</dbReference>
<evidence type="ECO:0000256" key="2">
    <source>
        <dbReference type="SAM" id="MobiDB-lite"/>
    </source>
</evidence>
<dbReference type="Pfam" id="PF10342">
    <property type="entry name" value="Kre9_KNH"/>
    <property type="match status" value="1"/>
</dbReference>
<comment type="caution">
    <text evidence="5">The sequence shown here is derived from an EMBL/GenBank/DDBJ whole genome shotgun (WGS) entry which is preliminary data.</text>
</comment>
<keyword evidence="1" id="KW-0732">Signal</keyword>
<gene>
    <name evidence="5" type="ORF">D6D15_02762</name>
</gene>
<evidence type="ECO:0000313" key="5">
    <source>
        <dbReference type="EMBL" id="THW92962.1"/>
    </source>
</evidence>
<dbReference type="GO" id="GO:0031505">
    <property type="term" value="P:fungal-type cell wall organization"/>
    <property type="evidence" value="ECO:0007669"/>
    <property type="project" value="TreeGrafter"/>
</dbReference>
<accession>A0A4S9BHV7</accession>
<dbReference type="GO" id="GO:0005576">
    <property type="term" value="C:extracellular region"/>
    <property type="evidence" value="ECO:0007669"/>
    <property type="project" value="TreeGrafter"/>
</dbReference>
<feature type="region of interest" description="Disordered" evidence="2">
    <location>
        <begin position="1"/>
        <end position="23"/>
    </location>
</feature>
<protein>
    <submittedName>
        <fullName evidence="5">Uncharacterized protein</fullName>
    </submittedName>
</protein>
<feature type="compositionally biased region" description="Basic residues" evidence="2">
    <location>
        <begin position="12"/>
        <end position="22"/>
    </location>
</feature>
<dbReference type="Proteomes" id="UP000304928">
    <property type="component" value="Unassembled WGS sequence"/>
</dbReference>
<name>A0A4S9BHV7_AURPU</name>
<proteinExistence type="predicted"/>
<evidence type="ECO:0000256" key="1">
    <source>
        <dbReference type="ARBA" id="ARBA00022729"/>
    </source>
</evidence>
<feature type="domain" description="Yeast cell wall synthesis Kre9/Knh1-like N-terminal" evidence="4">
    <location>
        <begin position="56"/>
        <end position="160"/>
    </location>
</feature>
<dbReference type="InterPro" id="IPR045328">
    <property type="entry name" value="Kre9/Knh1"/>
</dbReference>
<evidence type="ECO:0000259" key="3">
    <source>
        <dbReference type="Pfam" id="PF05390"/>
    </source>
</evidence>